<comment type="caution">
    <text evidence="2">The sequence shown here is derived from an EMBL/GenBank/DDBJ whole genome shotgun (WGS) entry which is preliminary data.</text>
</comment>
<reference evidence="2 3" key="1">
    <citation type="submission" date="2014-08" db="EMBL/GenBank/DDBJ databases">
        <authorList>
            <person name="Sibley D."/>
            <person name="Venepally P."/>
            <person name="Karamycheva S."/>
            <person name="Hadjithomas M."/>
            <person name="Khan A."/>
            <person name="Brunk B."/>
            <person name="Roos D."/>
            <person name="Caler E."/>
            <person name="Lorenzi H."/>
        </authorList>
    </citation>
    <scope>NUCLEOTIDE SEQUENCE [LARGE SCALE GENOMIC DNA]</scope>
    <source>
        <strain evidence="2 3">VAND</strain>
    </source>
</reference>
<evidence type="ECO:0000256" key="1">
    <source>
        <dbReference type="SAM" id="MobiDB-lite"/>
    </source>
</evidence>
<dbReference type="EMBL" id="AEYJ02001123">
    <property type="protein sequence ID" value="KFH04577.1"/>
    <property type="molecule type" value="Genomic_DNA"/>
</dbReference>
<name>A0A086PW45_TOXGO</name>
<accession>A0A086PW45</accession>
<dbReference type="Proteomes" id="UP000028840">
    <property type="component" value="Unassembled WGS sequence"/>
</dbReference>
<dbReference type="OrthoDB" id="331766at2759"/>
<evidence type="ECO:0000313" key="3">
    <source>
        <dbReference type="Proteomes" id="UP000028840"/>
    </source>
</evidence>
<sequence>LVAPPHDACSFLLQTRERSHYWRTKSQTERDAWLLALATQCISVREGDLLRDIECRICEGEERQASAMLQSLKSAYRLEGTLAFSDTKELLEGFVVDFYRTLSDRREKQCGAEEREGKNREGEASDGKERMKEAEENRHSEDDDESPFLAATEDSTPPKYPLEQVLAFIRSYDPRDSVKTGGGAEQEGGRGETADAPAAQNAEREDWEGTAKPATEAEGEAERAEGEAERAEGEVERAERWKRKEIRDWLDAVVFPRFVGSPIIQRRIAQLTASRTVVSWGCDPLRSPLLCSIEHTGGFSR</sequence>
<evidence type="ECO:0008006" key="4">
    <source>
        <dbReference type="Google" id="ProtNLM"/>
    </source>
</evidence>
<organism evidence="2 3">
    <name type="scientific">Toxoplasma gondii VAND</name>
    <dbReference type="NCBI Taxonomy" id="933077"/>
    <lineage>
        <taxon>Eukaryota</taxon>
        <taxon>Sar</taxon>
        <taxon>Alveolata</taxon>
        <taxon>Apicomplexa</taxon>
        <taxon>Conoidasida</taxon>
        <taxon>Coccidia</taxon>
        <taxon>Eucoccidiorida</taxon>
        <taxon>Eimeriorina</taxon>
        <taxon>Sarcocystidae</taxon>
        <taxon>Toxoplasma</taxon>
    </lineage>
</organism>
<proteinExistence type="predicted"/>
<gene>
    <name evidence="2" type="ORF">TGVAND_244860</name>
</gene>
<feature type="compositionally biased region" description="Basic and acidic residues" evidence="1">
    <location>
        <begin position="107"/>
        <end position="141"/>
    </location>
</feature>
<feature type="region of interest" description="Disordered" evidence="1">
    <location>
        <begin position="107"/>
        <end position="160"/>
    </location>
</feature>
<feature type="compositionally biased region" description="Basic and acidic residues" evidence="1">
    <location>
        <begin position="220"/>
        <end position="238"/>
    </location>
</feature>
<dbReference type="AlphaFoldDB" id="A0A086PW45"/>
<dbReference type="VEuPathDB" id="ToxoDB:TGVAND_244860"/>
<feature type="non-terminal residue" evidence="2">
    <location>
        <position position="1"/>
    </location>
</feature>
<feature type="region of interest" description="Disordered" evidence="1">
    <location>
        <begin position="173"/>
        <end position="238"/>
    </location>
</feature>
<evidence type="ECO:0000313" key="2">
    <source>
        <dbReference type="EMBL" id="KFH04577.1"/>
    </source>
</evidence>
<reference evidence="2 3" key="2">
    <citation type="journal article" date="2015" name="Eukaryot. Cell">
        <title>Genetic mapping reveals that sinefungin resistance in Toxoplasma gondii is controlled by a putative amino acid transporter locus that can be used as a negative selectable marker.</title>
        <authorList>
            <person name="Behnke M.S."/>
            <person name="Khan A."/>
            <person name="Sibley L.D."/>
        </authorList>
    </citation>
    <scope>NUCLEOTIDE SEQUENCE [LARGE SCALE GENOMIC DNA]</scope>
    <source>
        <strain evidence="2 3">VAND</strain>
    </source>
</reference>
<protein>
    <recommendedName>
        <fullName evidence="4">PH domain-containing protein</fullName>
    </recommendedName>
</protein>